<gene>
    <name evidence="2" type="ORF">Csa_7G298840</name>
</gene>
<evidence type="ECO:0000313" key="3">
    <source>
        <dbReference type="Proteomes" id="UP000029981"/>
    </source>
</evidence>
<sequence length="95" mass="10485">MGSDFELNISPTIDNYPSSTFELQLAEGSATPLSLPNETNSMFILTAKLTSFATDDIVIGLLEALETGRKTNLVDRNHEKEEANAEQLRKKMRGP</sequence>
<organism evidence="2 3">
    <name type="scientific">Cucumis sativus</name>
    <name type="common">Cucumber</name>
    <dbReference type="NCBI Taxonomy" id="3659"/>
    <lineage>
        <taxon>Eukaryota</taxon>
        <taxon>Viridiplantae</taxon>
        <taxon>Streptophyta</taxon>
        <taxon>Embryophyta</taxon>
        <taxon>Tracheophyta</taxon>
        <taxon>Spermatophyta</taxon>
        <taxon>Magnoliopsida</taxon>
        <taxon>eudicotyledons</taxon>
        <taxon>Gunneridae</taxon>
        <taxon>Pentapetalae</taxon>
        <taxon>rosids</taxon>
        <taxon>fabids</taxon>
        <taxon>Cucurbitales</taxon>
        <taxon>Cucurbitaceae</taxon>
        <taxon>Benincaseae</taxon>
        <taxon>Cucumis</taxon>
    </lineage>
</organism>
<reference evidence="2 3" key="4">
    <citation type="journal article" date="2011" name="BMC Genomics">
        <title>RNA-Seq improves annotation of protein-coding genes in the cucumber genome.</title>
        <authorList>
            <person name="Li Z."/>
            <person name="Zhang Z."/>
            <person name="Yan P."/>
            <person name="Huang S."/>
            <person name="Fei Z."/>
            <person name="Lin K."/>
        </authorList>
    </citation>
    <scope>NUCLEOTIDE SEQUENCE [LARGE SCALE GENOMIC DNA]</scope>
    <source>
        <strain evidence="3">cv. 9930</strain>
    </source>
</reference>
<protein>
    <submittedName>
        <fullName evidence="2">Uncharacterized protein</fullName>
    </submittedName>
</protein>
<dbReference type="EMBL" id="CM002928">
    <property type="protein sequence ID" value="KGN44468.1"/>
    <property type="molecule type" value="Genomic_DNA"/>
</dbReference>
<reference evidence="2 3" key="3">
    <citation type="journal article" date="2010" name="BMC Genomics">
        <title>Transcriptome sequencing and comparative analysis of cucumber flowers with different sex types.</title>
        <authorList>
            <person name="Guo S."/>
            <person name="Zheng Y."/>
            <person name="Joung J.G."/>
            <person name="Liu S."/>
            <person name="Zhang Z."/>
            <person name="Crasta O.R."/>
            <person name="Sobral B.W."/>
            <person name="Xu Y."/>
            <person name="Huang S."/>
            <person name="Fei Z."/>
        </authorList>
    </citation>
    <scope>NUCLEOTIDE SEQUENCE [LARGE SCALE GENOMIC DNA]</scope>
    <source>
        <strain evidence="3">cv. 9930</strain>
    </source>
</reference>
<accession>A0A0A0K4S9</accession>
<dbReference type="AlphaFoldDB" id="A0A0A0K4S9"/>
<dbReference type="Gramene" id="KGN44468">
    <property type="protein sequence ID" value="KGN44468"/>
    <property type="gene ID" value="Csa_7G298840"/>
</dbReference>
<reference evidence="2 3" key="1">
    <citation type="journal article" date="2009" name="Nat. Genet.">
        <title>The genome of the cucumber, Cucumis sativus L.</title>
        <authorList>
            <person name="Huang S."/>
            <person name="Li R."/>
            <person name="Zhang Z."/>
            <person name="Li L."/>
            <person name="Gu X."/>
            <person name="Fan W."/>
            <person name="Lucas W.J."/>
            <person name="Wang X."/>
            <person name="Xie B."/>
            <person name="Ni P."/>
            <person name="Ren Y."/>
            <person name="Zhu H."/>
            <person name="Li J."/>
            <person name="Lin K."/>
            <person name="Jin W."/>
            <person name="Fei Z."/>
            <person name="Li G."/>
            <person name="Staub J."/>
            <person name="Kilian A."/>
            <person name="van der Vossen E.A."/>
            <person name="Wu Y."/>
            <person name="Guo J."/>
            <person name="He J."/>
            <person name="Jia Z."/>
            <person name="Ren Y."/>
            <person name="Tian G."/>
            <person name="Lu Y."/>
            <person name="Ruan J."/>
            <person name="Qian W."/>
            <person name="Wang M."/>
            <person name="Huang Q."/>
            <person name="Li B."/>
            <person name="Xuan Z."/>
            <person name="Cao J."/>
            <person name="Asan"/>
            <person name="Wu Z."/>
            <person name="Zhang J."/>
            <person name="Cai Q."/>
            <person name="Bai Y."/>
            <person name="Zhao B."/>
            <person name="Han Y."/>
            <person name="Li Y."/>
            <person name="Li X."/>
            <person name="Wang S."/>
            <person name="Shi Q."/>
            <person name="Liu S."/>
            <person name="Cho W.K."/>
            <person name="Kim J.Y."/>
            <person name="Xu Y."/>
            <person name="Heller-Uszynska K."/>
            <person name="Miao H."/>
            <person name="Cheng Z."/>
            <person name="Zhang S."/>
            <person name="Wu J."/>
            <person name="Yang Y."/>
            <person name="Kang H."/>
            <person name="Li M."/>
            <person name="Liang H."/>
            <person name="Ren X."/>
            <person name="Shi Z."/>
            <person name="Wen M."/>
            <person name="Jian M."/>
            <person name="Yang H."/>
            <person name="Zhang G."/>
            <person name="Yang Z."/>
            <person name="Chen R."/>
            <person name="Liu S."/>
            <person name="Li J."/>
            <person name="Ma L."/>
            <person name="Liu H."/>
            <person name="Zhou Y."/>
            <person name="Zhao J."/>
            <person name="Fang X."/>
            <person name="Li G."/>
            <person name="Fang L."/>
            <person name="Li Y."/>
            <person name="Liu D."/>
            <person name="Zheng H."/>
            <person name="Zhang Y."/>
            <person name="Qin N."/>
            <person name="Li Z."/>
            <person name="Yang G."/>
            <person name="Yang S."/>
            <person name="Bolund L."/>
            <person name="Kristiansen K."/>
            <person name="Zheng H."/>
            <person name="Li S."/>
            <person name="Zhang X."/>
            <person name="Yang H."/>
            <person name="Wang J."/>
            <person name="Sun R."/>
            <person name="Zhang B."/>
            <person name="Jiang S."/>
            <person name="Wang J."/>
            <person name="Du Y."/>
            <person name="Li S."/>
        </authorList>
    </citation>
    <scope>NUCLEOTIDE SEQUENCE [LARGE SCALE GENOMIC DNA]</scope>
    <source>
        <strain evidence="3">cv. 9930</strain>
    </source>
</reference>
<evidence type="ECO:0000256" key="1">
    <source>
        <dbReference type="SAM" id="MobiDB-lite"/>
    </source>
</evidence>
<reference evidence="2 3" key="2">
    <citation type="journal article" date="2009" name="PLoS ONE">
        <title>An integrated genetic and cytogenetic map of the cucumber genome.</title>
        <authorList>
            <person name="Ren Y."/>
            <person name="Zhang Z."/>
            <person name="Liu J."/>
            <person name="Staub J.E."/>
            <person name="Han Y."/>
            <person name="Cheng Z."/>
            <person name="Li X."/>
            <person name="Lu J."/>
            <person name="Miao H."/>
            <person name="Kang H."/>
            <person name="Xie B."/>
            <person name="Gu X."/>
            <person name="Wang X."/>
            <person name="Du Y."/>
            <person name="Jin W."/>
            <person name="Huang S."/>
        </authorList>
    </citation>
    <scope>NUCLEOTIDE SEQUENCE [LARGE SCALE GENOMIC DNA]</scope>
    <source>
        <strain evidence="3">cv. 9930</strain>
    </source>
</reference>
<proteinExistence type="predicted"/>
<keyword evidence="3" id="KW-1185">Reference proteome</keyword>
<evidence type="ECO:0000313" key="2">
    <source>
        <dbReference type="EMBL" id="KGN44468.1"/>
    </source>
</evidence>
<feature type="compositionally biased region" description="Basic and acidic residues" evidence="1">
    <location>
        <begin position="73"/>
        <end position="89"/>
    </location>
</feature>
<feature type="region of interest" description="Disordered" evidence="1">
    <location>
        <begin position="73"/>
        <end position="95"/>
    </location>
</feature>
<name>A0A0A0K4S9_CUCSA</name>
<dbReference type="Proteomes" id="UP000029981">
    <property type="component" value="Chromosome 7"/>
</dbReference>